<dbReference type="Proteomes" id="UP001519293">
    <property type="component" value="Unassembled WGS sequence"/>
</dbReference>
<dbReference type="PANTHER" id="PTHR10151">
    <property type="entry name" value="ECTONUCLEOTIDE PYROPHOSPHATASE/PHOSPHODIESTERASE"/>
    <property type="match status" value="1"/>
</dbReference>
<gene>
    <name evidence="1" type="ORF">J2Z40_003384</name>
</gene>
<dbReference type="SUPFAM" id="SSF53649">
    <property type="entry name" value="Alkaline phosphatase-like"/>
    <property type="match status" value="1"/>
</dbReference>
<comment type="caution">
    <text evidence="1">The sequence shown here is derived from an EMBL/GenBank/DDBJ whole genome shotgun (WGS) entry which is preliminary data.</text>
</comment>
<protein>
    <submittedName>
        <fullName evidence="1">AlkP superfamily pyrophosphatase or phosphodiesterase</fullName>
    </submittedName>
</protein>
<dbReference type="EMBL" id="JAGIKZ010000027">
    <property type="protein sequence ID" value="MBP2242803.1"/>
    <property type="molecule type" value="Genomic_DNA"/>
</dbReference>
<evidence type="ECO:0000313" key="1">
    <source>
        <dbReference type="EMBL" id="MBP2242803.1"/>
    </source>
</evidence>
<dbReference type="PANTHER" id="PTHR10151:SF120">
    <property type="entry name" value="BIS(5'-ADENOSYL)-TRIPHOSPHATASE"/>
    <property type="match status" value="1"/>
</dbReference>
<evidence type="ECO:0000313" key="2">
    <source>
        <dbReference type="Proteomes" id="UP001519293"/>
    </source>
</evidence>
<accession>A0ABS4RIS5</accession>
<keyword evidence="2" id="KW-1185">Reference proteome</keyword>
<dbReference type="InterPro" id="IPR017850">
    <property type="entry name" value="Alkaline_phosphatase_core_sf"/>
</dbReference>
<proteinExistence type="predicted"/>
<reference evidence="1 2" key="1">
    <citation type="submission" date="2021-03" db="EMBL/GenBank/DDBJ databases">
        <title>Genomic Encyclopedia of Type Strains, Phase IV (KMG-IV): sequencing the most valuable type-strain genomes for metagenomic binning, comparative biology and taxonomic classification.</title>
        <authorList>
            <person name="Goeker M."/>
        </authorList>
    </citation>
    <scope>NUCLEOTIDE SEQUENCE [LARGE SCALE GENOMIC DNA]</scope>
    <source>
        <strain evidence="1 2">DSM 26675</strain>
    </source>
</reference>
<organism evidence="1 2">
    <name type="scientific">Cytobacillus eiseniae</name>
    <dbReference type="NCBI Taxonomy" id="762947"/>
    <lineage>
        <taxon>Bacteria</taxon>
        <taxon>Bacillati</taxon>
        <taxon>Bacillota</taxon>
        <taxon>Bacilli</taxon>
        <taxon>Bacillales</taxon>
        <taxon>Bacillaceae</taxon>
        <taxon>Cytobacillus</taxon>
    </lineage>
</organism>
<name>A0ABS4RIS5_9BACI</name>
<dbReference type="CDD" id="cd16018">
    <property type="entry name" value="Enpp"/>
    <property type="match status" value="1"/>
</dbReference>
<dbReference type="InterPro" id="IPR002591">
    <property type="entry name" value="Phosphodiest/P_Trfase"/>
</dbReference>
<dbReference type="Pfam" id="PF01663">
    <property type="entry name" value="Phosphodiest"/>
    <property type="match status" value="1"/>
</dbReference>
<sequence>MDEQTKYMIVISFDCLASLDFERIKTLPNFQRVFQKGSYAKNVKTIYPSVTYPCHATIVTGNYPNRHGVVNNTLLQPGAASPDWNWYRSAIKGTTLYDEANKSHLTTAALLWPVTGKAKGIQYNLPEIFPNRPWQNQILVSLMSGTPSYQWELNKRFGHIRKGLNQPELDDFVLESTVHTILTKAPNLLLVHFTDLDTMRHHYGVNSEEATNALHRHDDRLGRILDALEESGRYEDTTIVILGDHSALDVNKAIHLNRIFLEKGLITVDAKGNIKDWQAYCNGCDGSAYIYLNSNNEKETKSAVKEILDELIVDPSNGVEQIMTGEEAGRRGADSACAFMVEARKGYYFLEHIQSEYLKEITQDDVWKNNKYMLACHGFSPEKLDYTTFFLMSGKGVQPNEIVPFMHLVDIGPTLASLLGLNLGQTDGQVIEQFIKANPVLVGK</sequence>
<dbReference type="Gene3D" id="3.40.720.10">
    <property type="entry name" value="Alkaline Phosphatase, subunit A"/>
    <property type="match status" value="1"/>
</dbReference>